<feature type="compositionally biased region" description="Polar residues" evidence="1">
    <location>
        <begin position="265"/>
        <end position="276"/>
    </location>
</feature>
<name>A0A915NHT1_9BILA</name>
<sequence length="299" mass="33137">MGSSSASQVVLHTATHTRIIGQHPPPAFQHQTLGPPQGFEVPRLALRPEINVQTRPQRAVIPTSEEIAKSVTGHDGIDQDLQQHDNQIVEYTNPKEETTGKKKIKWDSGIDAVIAQCFNDGLTAIQAEKEIIGTKGINISLSAIEHRFKESDTLILKCFNDGLTPNQAEKKIIEKKGKNWTLLSAIKRRFEKLGKELREEFVIIMYLDKLDAVILQCFNDGLTAFQAKIVTKGINISLSTIVRRYDELEKLIVENSKSLANLLNSKEGSSSANQSDKASDIFEGDNEAEIVEATGSDYN</sequence>
<evidence type="ECO:0000313" key="2">
    <source>
        <dbReference type="Proteomes" id="UP000887560"/>
    </source>
</evidence>
<protein>
    <submittedName>
        <fullName evidence="3">Uncharacterized protein</fullName>
    </submittedName>
</protein>
<dbReference type="WBParaSite" id="scf7180000417568.g1428">
    <property type="protein sequence ID" value="scf7180000417568.g1428"/>
    <property type="gene ID" value="scf7180000417568.g1428"/>
</dbReference>
<feature type="region of interest" description="Disordered" evidence="1">
    <location>
        <begin position="265"/>
        <end position="286"/>
    </location>
</feature>
<dbReference type="Proteomes" id="UP000887560">
    <property type="component" value="Unplaced"/>
</dbReference>
<evidence type="ECO:0000313" key="3">
    <source>
        <dbReference type="WBParaSite" id="scf7180000417568.g1428"/>
    </source>
</evidence>
<keyword evidence="2" id="KW-1185">Reference proteome</keyword>
<dbReference type="AlphaFoldDB" id="A0A915NHT1"/>
<reference evidence="3" key="1">
    <citation type="submission" date="2022-11" db="UniProtKB">
        <authorList>
            <consortium name="WormBaseParasite"/>
        </authorList>
    </citation>
    <scope>IDENTIFICATION</scope>
</reference>
<evidence type="ECO:0000256" key="1">
    <source>
        <dbReference type="SAM" id="MobiDB-lite"/>
    </source>
</evidence>
<accession>A0A915NHT1</accession>
<organism evidence="2 3">
    <name type="scientific">Meloidogyne floridensis</name>
    <dbReference type="NCBI Taxonomy" id="298350"/>
    <lineage>
        <taxon>Eukaryota</taxon>
        <taxon>Metazoa</taxon>
        <taxon>Ecdysozoa</taxon>
        <taxon>Nematoda</taxon>
        <taxon>Chromadorea</taxon>
        <taxon>Rhabditida</taxon>
        <taxon>Tylenchina</taxon>
        <taxon>Tylenchomorpha</taxon>
        <taxon>Tylenchoidea</taxon>
        <taxon>Meloidogynidae</taxon>
        <taxon>Meloidogyninae</taxon>
        <taxon>Meloidogyne</taxon>
    </lineage>
</organism>
<proteinExistence type="predicted"/>